<dbReference type="AlphaFoldDB" id="A0A517Y515"/>
<keyword evidence="2" id="KW-1185">Reference proteome</keyword>
<dbReference type="Proteomes" id="UP000315017">
    <property type="component" value="Chromosome"/>
</dbReference>
<proteinExistence type="predicted"/>
<dbReference type="KEGG" id="aagg:ETAA8_03920"/>
<reference evidence="1 2" key="1">
    <citation type="submission" date="2019-02" db="EMBL/GenBank/DDBJ databases">
        <title>Deep-cultivation of Planctomycetes and their phenomic and genomic characterization uncovers novel biology.</title>
        <authorList>
            <person name="Wiegand S."/>
            <person name="Jogler M."/>
            <person name="Boedeker C."/>
            <person name="Pinto D."/>
            <person name="Vollmers J."/>
            <person name="Rivas-Marin E."/>
            <person name="Kohn T."/>
            <person name="Peeters S.H."/>
            <person name="Heuer A."/>
            <person name="Rast P."/>
            <person name="Oberbeckmann S."/>
            <person name="Bunk B."/>
            <person name="Jeske O."/>
            <person name="Meyerdierks A."/>
            <person name="Storesund J.E."/>
            <person name="Kallscheuer N."/>
            <person name="Luecker S."/>
            <person name="Lage O.M."/>
            <person name="Pohl T."/>
            <person name="Merkel B.J."/>
            <person name="Hornburger P."/>
            <person name="Mueller R.-W."/>
            <person name="Bruemmer F."/>
            <person name="Labrenz M."/>
            <person name="Spormann A.M."/>
            <person name="Op den Camp H."/>
            <person name="Overmann J."/>
            <person name="Amann R."/>
            <person name="Jetten M.S.M."/>
            <person name="Mascher T."/>
            <person name="Medema M.H."/>
            <person name="Devos D.P."/>
            <person name="Kaster A.-K."/>
            <person name="Ovreas L."/>
            <person name="Rohde M."/>
            <person name="Galperin M.Y."/>
            <person name="Jogler C."/>
        </authorList>
    </citation>
    <scope>NUCLEOTIDE SEQUENCE [LARGE SCALE GENOMIC DNA]</scope>
    <source>
        <strain evidence="1 2">ETA_A8</strain>
    </source>
</reference>
<organism evidence="1 2">
    <name type="scientific">Anatilimnocola aggregata</name>
    <dbReference type="NCBI Taxonomy" id="2528021"/>
    <lineage>
        <taxon>Bacteria</taxon>
        <taxon>Pseudomonadati</taxon>
        <taxon>Planctomycetota</taxon>
        <taxon>Planctomycetia</taxon>
        <taxon>Pirellulales</taxon>
        <taxon>Pirellulaceae</taxon>
        <taxon>Anatilimnocola</taxon>
    </lineage>
</organism>
<gene>
    <name evidence="1" type="ORF">ETAA8_03920</name>
</gene>
<dbReference type="EMBL" id="CP036274">
    <property type="protein sequence ID" value="QDU25327.1"/>
    <property type="molecule type" value="Genomic_DNA"/>
</dbReference>
<name>A0A517Y515_9BACT</name>
<accession>A0A517Y515</accession>
<protein>
    <submittedName>
        <fullName evidence="1">Uncharacterized protein</fullName>
    </submittedName>
</protein>
<evidence type="ECO:0000313" key="2">
    <source>
        <dbReference type="Proteomes" id="UP000315017"/>
    </source>
</evidence>
<sequence length="78" mass="8557">MGPGLLGHSRGDLHFFGAGAFGPVTERPQVQFFFRQTFERLTGLGWSNRQAQKSLLLQQQREGCSEMLTGTFAASAVP</sequence>
<evidence type="ECO:0000313" key="1">
    <source>
        <dbReference type="EMBL" id="QDU25327.1"/>
    </source>
</evidence>